<protein>
    <submittedName>
        <fullName evidence="4">Uncharacterized oxidoreductase</fullName>
    </submittedName>
</protein>
<dbReference type="GO" id="GO:0016616">
    <property type="term" value="F:oxidoreductase activity, acting on the CH-OH group of donors, NAD or NADP as acceptor"/>
    <property type="evidence" value="ECO:0007669"/>
    <property type="project" value="TreeGrafter"/>
</dbReference>
<evidence type="ECO:0000256" key="2">
    <source>
        <dbReference type="ARBA" id="ARBA00023445"/>
    </source>
</evidence>
<feature type="domain" description="NAD-dependent epimerase/dehydratase" evidence="3">
    <location>
        <begin position="8"/>
        <end position="277"/>
    </location>
</feature>
<dbReference type="EMBL" id="QGMK01000833">
    <property type="protein sequence ID" value="TVY78155.1"/>
    <property type="molecule type" value="Genomic_DNA"/>
</dbReference>
<evidence type="ECO:0000313" key="5">
    <source>
        <dbReference type="Proteomes" id="UP000469558"/>
    </source>
</evidence>
<dbReference type="InterPro" id="IPR050425">
    <property type="entry name" value="NAD(P)_dehydrat-like"/>
</dbReference>
<dbReference type="PANTHER" id="PTHR10366:SF814">
    <property type="entry name" value="NAD-DEPENDENT EPIMERASE_DEHYDRATASE DOMAIN-CONTAINING PROTEIN"/>
    <property type="match status" value="1"/>
</dbReference>
<reference evidence="4 5" key="1">
    <citation type="submission" date="2018-05" db="EMBL/GenBank/DDBJ databases">
        <title>Genome sequencing and assembly of the regulated plant pathogen Lachnellula willkommii and related sister species for the development of diagnostic species identification markers.</title>
        <authorList>
            <person name="Giroux E."/>
            <person name="Bilodeau G."/>
        </authorList>
    </citation>
    <scope>NUCLEOTIDE SEQUENCE [LARGE SCALE GENOMIC DNA]</scope>
    <source>
        <strain evidence="4 5">CBS 268.59</strain>
    </source>
</reference>
<keyword evidence="1" id="KW-0560">Oxidoreductase</keyword>
<comment type="caution">
    <text evidence="4">The sequence shown here is derived from an EMBL/GenBank/DDBJ whole genome shotgun (WGS) entry which is preliminary data.</text>
</comment>
<dbReference type="SUPFAM" id="SSF51735">
    <property type="entry name" value="NAD(P)-binding Rossmann-fold domains"/>
    <property type="match status" value="1"/>
</dbReference>
<dbReference type="OrthoDB" id="2735536at2759"/>
<dbReference type="InterPro" id="IPR001509">
    <property type="entry name" value="Epimerase_deHydtase"/>
</dbReference>
<keyword evidence="5" id="KW-1185">Reference proteome</keyword>
<accession>A0A8T9C4A9</accession>
<sequence length="356" mass="39444">MSKSDKKVFVTGASGFMCSHILNLLIEKGYQTVASVRSPSKAETLLALHPTWKGKLEFVYIPDVAAPGAFDEVFKAEKNGFDYIIHTASPVTFDVSDVKKDLIEPAVHGTTELIKAAHELGGPKIKRFVLLGSAVAIVDSYQDMSVAGKDYTEKDWNPVTEEEAVKTQSALLGYNASKKLGEQAAWDFIATKKPVFDLTVINPDIIIGPMIQPVDGPKHVNESNLFAVYDFFNGKYTDFEQVRFPFYHFVDVRDVALAHILSLETPKAANQRIILVGGLITPQLVVNIIREHFPQLKDRTTKGTPSQILPKDVQPTGWDTSKSFEVFGEGWGYRGLEESLVDTVASILELEKKWGI</sequence>
<dbReference type="PANTHER" id="PTHR10366">
    <property type="entry name" value="NAD DEPENDENT EPIMERASE/DEHYDRATASE"/>
    <property type="match status" value="1"/>
</dbReference>
<dbReference type="AlphaFoldDB" id="A0A8T9C4A9"/>
<dbReference type="Pfam" id="PF01370">
    <property type="entry name" value="Epimerase"/>
    <property type="match status" value="1"/>
</dbReference>
<gene>
    <name evidence="4" type="ORF">LSUE1_G005730</name>
</gene>
<evidence type="ECO:0000313" key="4">
    <source>
        <dbReference type="EMBL" id="TVY78155.1"/>
    </source>
</evidence>
<organism evidence="4 5">
    <name type="scientific">Lachnellula suecica</name>
    <dbReference type="NCBI Taxonomy" id="602035"/>
    <lineage>
        <taxon>Eukaryota</taxon>
        <taxon>Fungi</taxon>
        <taxon>Dikarya</taxon>
        <taxon>Ascomycota</taxon>
        <taxon>Pezizomycotina</taxon>
        <taxon>Leotiomycetes</taxon>
        <taxon>Helotiales</taxon>
        <taxon>Lachnaceae</taxon>
        <taxon>Lachnellula</taxon>
    </lineage>
</organism>
<name>A0A8T9C4A9_9HELO</name>
<evidence type="ECO:0000259" key="3">
    <source>
        <dbReference type="Pfam" id="PF01370"/>
    </source>
</evidence>
<dbReference type="InterPro" id="IPR036291">
    <property type="entry name" value="NAD(P)-bd_dom_sf"/>
</dbReference>
<evidence type="ECO:0000256" key="1">
    <source>
        <dbReference type="ARBA" id="ARBA00023002"/>
    </source>
</evidence>
<proteinExistence type="inferred from homology"/>
<dbReference type="Proteomes" id="UP000469558">
    <property type="component" value="Unassembled WGS sequence"/>
</dbReference>
<comment type="similarity">
    <text evidence="2">Belongs to the NAD(P)-dependent epimerase/dehydratase family. Dihydroflavonol-4-reductase subfamily.</text>
</comment>
<dbReference type="Gene3D" id="3.40.50.720">
    <property type="entry name" value="NAD(P)-binding Rossmann-like Domain"/>
    <property type="match status" value="1"/>
</dbReference>